<dbReference type="PROSITE" id="PS00886">
    <property type="entry name" value="ILVD_EDD_1"/>
    <property type="match status" value="1"/>
</dbReference>
<accession>A0A4Q7M4L6</accession>
<dbReference type="RefSeq" id="WP_130415680.1">
    <property type="nucleotide sequence ID" value="NZ_SGWX01000001.1"/>
</dbReference>
<comment type="similarity">
    <text evidence="1">Belongs to the IlvD/Edd family.</text>
</comment>
<dbReference type="InterPro" id="IPR020558">
    <property type="entry name" value="DiOHA_6PGluconate_deHydtase_CS"/>
</dbReference>
<dbReference type="AlphaFoldDB" id="A0A4Q7M4L6"/>
<dbReference type="GO" id="GO:0009082">
    <property type="term" value="P:branched-chain amino acid biosynthetic process"/>
    <property type="evidence" value="ECO:0007669"/>
    <property type="project" value="UniProtKB-KW"/>
</dbReference>
<evidence type="ECO:0000256" key="1">
    <source>
        <dbReference type="ARBA" id="ARBA00006486"/>
    </source>
</evidence>
<dbReference type="GO" id="GO:0050401">
    <property type="term" value="F:xylonate dehydratase activity"/>
    <property type="evidence" value="ECO:0007669"/>
    <property type="project" value="InterPro"/>
</dbReference>
<gene>
    <name evidence="8" type="ORF">EV386_2653</name>
</gene>
<keyword evidence="3" id="KW-0411">Iron-sulfur</keyword>
<dbReference type="OrthoDB" id="9807077at2"/>
<evidence type="ECO:0000313" key="9">
    <source>
        <dbReference type="Proteomes" id="UP000293852"/>
    </source>
</evidence>
<dbReference type="PANTHER" id="PTHR43661">
    <property type="entry name" value="D-XYLONATE DEHYDRATASE"/>
    <property type="match status" value="1"/>
</dbReference>
<keyword evidence="2" id="KW-0001">2Fe-2S</keyword>
<evidence type="ECO:0000259" key="7">
    <source>
        <dbReference type="Pfam" id="PF24877"/>
    </source>
</evidence>
<evidence type="ECO:0000256" key="4">
    <source>
        <dbReference type="ARBA" id="ARBA00023239"/>
    </source>
</evidence>
<keyword evidence="2" id="KW-0408">Iron</keyword>
<dbReference type="EMBL" id="SGWX01000001">
    <property type="protein sequence ID" value="RZS62321.1"/>
    <property type="molecule type" value="Genomic_DNA"/>
</dbReference>
<keyword evidence="5" id="KW-0028">Amino-acid biosynthesis</keyword>
<dbReference type="PROSITE" id="PS00887">
    <property type="entry name" value="ILVD_EDD_2"/>
    <property type="match status" value="1"/>
</dbReference>
<evidence type="ECO:0000313" key="8">
    <source>
        <dbReference type="EMBL" id="RZS62321.1"/>
    </source>
</evidence>
<dbReference type="SUPFAM" id="SSF143975">
    <property type="entry name" value="IlvD/EDD N-terminal domain-like"/>
    <property type="match status" value="1"/>
</dbReference>
<organism evidence="8 9">
    <name type="scientific">Xylanimonas ulmi</name>
    <dbReference type="NCBI Taxonomy" id="228973"/>
    <lineage>
        <taxon>Bacteria</taxon>
        <taxon>Bacillati</taxon>
        <taxon>Actinomycetota</taxon>
        <taxon>Actinomycetes</taxon>
        <taxon>Micrococcales</taxon>
        <taxon>Promicromonosporaceae</taxon>
        <taxon>Xylanimonas</taxon>
    </lineage>
</organism>
<keyword evidence="2" id="KW-0479">Metal-binding</keyword>
<dbReference type="Proteomes" id="UP000293852">
    <property type="component" value="Unassembled WGS sequence"/>
</dbReference>
<sequence>MMYDALLDSDESIYSIRSNAPGPQGRLPLSQQMLRDRPSGDIFGLTQSAGMGWDTANMLGPQVMIVSTMGGVRNPDGSPVALGLHSGHFELETQVRAAAEQVAKLGGMPFATFVSDQCDGRSQGTEGMFDSLPYRNDGSQTMRRLIRSLPRRRAILGVATCDKGLPATMMALASQREYPTVLIPGGSTLPPTEGEDLAAIQSIGARFSNNELTLDDAATLGCRACASPGGGCHFMGTAATSQVVAEALGLALPHTALAPSGEPVWVDGARAAARAVLAMHARGLTTSDILTDKSVENAMVVHAAVGGSTNLLLHVPAIAHQAGLRRPTVEDWQRVNARVPRIVSVLPNGPVMHPTAHMFLAGGVPEVMLRLRDFGVLHLDALTATGDPLGDVLEWWETSERRIRFQETLRAQEGKVAEDIVMSPKTAASRGLTSTVTFPTGNIAPEGSVVKSTAIDPSRIGADGVFLHNGPARVFTAEADAIAAIKTQSVKPGDIMVILGGGPRGTGMEETFQVTNALKYVSYGKQISLITDARFSGVSTGACIGHVGPEALAGGPISKLRDGDLIEIRIDTRSLVGSIDFLGGSDAPVTADEGAAILAARNPHPQMRPHPLLPDDTRLWAALQAVSGGMWGGSVYDVDRIVEVLDAGSRALKGAATTQ</sequence>
<evidence type="ECO:0000256" key="5">
    <source>
        <dbReference type="ARBA" id="ARBA00023304"/>
    </source>
</evidence>
<dbReference type="InterPro" id="IPR056740">
    <property type="entry name" value="ILV_EDD_C"/>
</dbReference>
<protein>
    <submittedName>
        <fullName evidence="8">Putative YjhG/YagF family dehydratase</fullName>
    </submittedName>
</protein>
<keyword evidence="9" id="KW-1185">Reference proteome</keyword>
<dbReference type="PANTHER" id="PTHR43661:SF3">
    <property type="entry name" value="D-XYLONATE DEHYDRATASE YAGF-RELATED"/>
    <property type="match status" value="1"/>
</dbReference>
<evidence type="ECO:0000259" key="6">
    <source>
        <dbReference type="Pfam" id="PF00920"/>
    </source>
</evidence>
<keyword evidence="4" id="KW-0456">Lyase</keyword>
<dbReference type="Gene3D" id="3.50.30.80">
    <property type="entry name" value="IlvD/EDD C-terminal domain-like"/>
    <property type="match status" value="1"/>
</dbReference>
<dbReference type="SUPFAM" id="SSF52016">
    <property type="entry name" value="LeuD/IlvD-like"/>
    <property type="match status" value="1"/>
</dbReference>
<dbReference type="InterPro" id="IPR017798">
    <property type="entry name" value="Dehydratase_YjhG/YagF"/>
</dbReference>
<feature type="domain" description="Dihydroxy-acid/6-phosphogluconate dehydratase C-terminal" evidence="7">
    <location>
        <begin position="439"/>
        <end position="576"/>
    </location>
</feature>
<dbReference type="InterPro" id="IPR037237">
    <property type="entry name" value="IlvD/EDD_N"/>
</dbReference>
<keyword evidence="5" id="KW-0100">Branched-chain amino acid biosynthesis</keyword>
<dbReference type="GO" id="GO:0005829">
    <property type="term" value="C:cytosol"/>
    <property type="evidence" value="ECO:0007669"/>
    <property type="project" value="TreeGrafter"/>
</dbReference>
<evidence type="ECO:0000256" key="2">
    <source>
        <dbReference type="ARBA" id="ARBA00022714"/>
    </source>
</evidence>
<dbReference type="Pfam" id="PF00920">
    <property type="entry name" value="ILVD_EDD_N"/>
    <property type="match status" value="1"/>
</dbReference>
<dbReference type="InterPro" id="IPR042096">
    <property type="entry name" value="Dihydro-acid_dehy_C"/>
</dbReference>
<dbReference type="GO" id="GO:0051537">
    <property type="term" value="F:2 iron, 2 sulfur cluster binding"/>
    <property type="evidence" value="ECO:0007669"/>
    <property type="project" value="UniProtKB-KW"/>
</dbReference>
<reference evidence="8 9" key="1">
    <citation type="submission" date="2019-02" db="EMBL/GenBank/DDBJ databases">
        <title>Sequencing the genomes of 1000 actinobacteria strains.</title>
        <authorList>
            <person name="Klenk H.-P."/>
        </authorList>
    </citation>
    <scope>NUCLEOTIDE SEQUENCE [LARGE SCALE GENOMIC DNA]</scope>
    <source>
        <strain evidence="8 9">DSM 16932</strain>
    </source>
</reference>
<proteinExistence type="inferred from homology"/>
<name>A0A4Q7M4L6_9MICO</name>
<dbReference type="NCBIfam" id="TIGR03432">
    <property type="entry name" value="yjhG_yagF"/>
    <property type="match status" value="1"/>
</dbReference>
<evidence type="ECO:0000256" key="3">
    <source>
        <dbReference type="ARBA" id="ARBA00023014"/>
    </source>
</evidence>
<dbReference type="InterPro" id="IPR000581">
    <property type="entry name" value="ILV_EDD_N"/>
</dbReference>
<feature type="domain" description="Dihydroxy-acid/6-phosphogluconate dehydratase N-terminal" evidence="6">
    <location>
        <begin position="84"/>
        <end position="391"/>
    </location>
</feature>
<comment type="caution">
    <text evidence="8">The sequence shown here is derived from an EMBL/GenBank/DDBJ whole genome shotgun (WGS) entry which is preliminary data.</text>
</comment>
<dbReference type="Pfam" id="PF24877">
    <property type="entry name" value="ILV_EDD_C"/>
    <property type="match status" value="1"/>
</dbReference>